<dbReference type="GO" id="GO:0005829">
    <property type="term" value="C:cytosol"/>
    <property type="evidence" value="ECO:0007669"/>
    <property type="project" value="TreeGrafter"/>
</dbReference>
<dbReference type="GO" id="GO:0046872">
    <property type="term" value="F:metal ion binding"/>
    <property type="evidence" value="ECO:0007669"/>
    <property type="project" value="UniProtKB-KW"/>
</dbReference>
<keyword evidence="3" id="KW-0808">Transferase</keyword>
<proteinExistence type="predicted"/>
<keyword evidence="4" id="KW-0949">S-adenosyl-L-methionine</keyword>
<evidence type="ECO:0000256" key="1">
    <source>
        <dbReference type="ARBA" id="ARBA00001966"/>
    </source>
</evidence>
<dbReference type="Gene3D" id="3.40.50.280">
    <property type="entry name" value="Cobalamin-binding domain"/>
    <property type="match status" value="1"/>
</dbReference>
<dbReference type="InterPro" id="IPR023404">
    <property type="entry name" value="rSAM_horseshoe"/>
</dbReference>
<feature type="domain" description="B12-binding" evidence="8">
    <location>
        <begin position="92"/>
        <end position="246"/>
    </location>
</feature>
<organism evidence="10 11">
    <name type="scientific">Actinoplanes aureus</name>
    <dbReference type="NCBI Taxonomy" id="2792083"/>
    <lineage>
        <taxon>Bacteria</taxon>
        <taxon>Bacillati</taxon>
        <taxon>Actinomycetota</taxon>
        <taxon>Actinomycetes</taxon>
        <taxon>Micromonosporales</taxon>
        <taxon>Micromonosporaceae</taxon>
        <taxon>Actinoplanes</taxon>
    </lineage>
</organism>
<dbReference type="AlphaFoldDB" id="A0A931C9N1"/>
<dbReference type="SMART" id="SM00729">
    <property type="entry name" value="Elp3"/>
    <property type="match status" value="1"/>
</dbReference>
<evidence type="ECO:0000256" key="3">
    <source>
        <dbReference type="ARBA" id="ARBA00022679"/>
    </source>
</evidence>
<sequence>MKVSLLFPPATDVRSPHLAIPSLAAFLRANDVEVRVRDLNLEGLLGLLEGEALRAAPRRSGVAGEHDEFVVDYVPRALADLRDPVAFYDPHRHHLARTCLLAACERISAGHERVDYSFSNAIYRIDGIDSSRLADLAAATADPGLNLFEPLYRDSVLPELARDRPDVVGVSILNGQQILPGLRLARVIKEAGHFVVIGGTVYSKFVPELLRRPEFFELFCDGLVPYEGETAFVSLLHELDGRRDLTRVPNLMVLDRHGTPSIGPTRAEDVARLPTPDFGDLPLRDYLAPAPVLPLLLGKGCYFNRCKFCDIPFINSIAEQPYRVRPPERVAGDVATLRDRHGARCFELTDETLSPRSLVHLGEALAARGVDARFVGYARFERGFTPDVCERLYAMGLRKLFFGLESANQATLDHMRKGIRVETAYRVLRACRDAGIGYHVFSIIGFPEEPESSARDTLRFFEEQGEIFGDPRNSFDIHGFGLDLRTPYADEPGRYGIEIDQADLAGRDFPISVLNWRNTRGMSGERVEELLGEFARALRERFRDSLWPAFEEYAVLYAEHYEGSAFEYRLSLPEPGDPLRFSLAWAADVRVAGASAKTVRTLTASTTVGAAAVAVLAVPAVPMTVDELLETLAERFAVAPGERAALIAELRVAIDRLLGVRALCLVPAAGSGVRIPAIHGQSTS</sequence>
<dbReference type="SFLD" id="SFLDS00029">
    <property type="entry name" value="Radical_SAM"/>
    <property type="match status" value="1"/>
</dbReference>
<dbReference type="GO" id="GO:0003824">
    <property type="term" value="F:catalytic activity"/>
    <property type="evidence" value="ECO:0007669"/>
    <property type="project" value="InterPro"/>
</dbReference>
<feature type="domain" description="Radical SAM core" evidence="9">
    <location>
        <begin position="287"/>
        <end position="508"/>
    </location>
</feature>
<dbReference type="RefSeq" id="WP_196417804.1">
    <property type="nucleotide sequence ID" value="NZ_JADQTO010000018.1"/>
</dbReference>
<evidence type="ECO:0000313" key="10">
    <source>
        <dbReference type="EMBL" id="MBG0566019.1"/>
    </source>
</evidence>
<dbReference type="InterPro" id="IPR006158">
    <property type="entry name" value="Cobalamin-bd"/>
</dbReference>
<comment type="caution">
    <text evidence="10">The sequence shown here is derived from an EMBL/GenBank/DDBJ whole genome shotgun (WGS) entry which is preliminary data.</text>
</comment>
<dbReference type="InterPro" id="IPR034466">
    <property type="entry name" value="Methyltransferase_Class_B"/>
</dbReference>
<dbReference type="PROSITE" id="PS51332">
    <property type="entry name" value="B12_BINDING"/>
    <property type="match status" value="1"/>
</dbReference>
<dbReference type="Gene3D" id="3.80.30.20">
    <property type="entry name" value="tm_1862 like domain"/>
    <property type="match status" value="1"/>
</dbReference>
<keyword evidence="5" id="KW-0479">Metal-binding</keyword>
<dbReference type="InterPro" id="IPR051198">
    <property type="entry name" value="BchE-like"/>
</dbReference>
<dbReference type="Proteomes" id="UP000598146">
    <property type="component" value="Unassembled WGS sequence"/>
</dbReference>
<dbReference type="SFLD" id="SFLDG01082">
    <property type="entry name" value="B12-binding_domain_containing"/>
    <property type="match status" value="1"/>
</dbReference>
<accession>A0A931C9N1</accession>
<evidence type="ECO:0000313" key="11">
    <source>
        <dbReference type="Proteomes" id="UP000598146"/>
    </source>
</evidence>
<dbReference type="PANTHER" id="PTHR43409">
    <property type="entry name" value="ANAEROBIC MAGNESIUM-PROTOPORPHYRIN IX MONOMETHYL ESTER CYCLASE-RELATED"/>
    <property type="match status" value="1"/>
</dbReference>
<dbReference type="PANTHER" id="PTHR43409:SF7">
    <property type="entry name" value="BLL1977 PROTEIN"/>
    <property type="match status" value="1"/>
</dbReference>
<dbReference type="SFLD" id="SFLDG01123">
    <property type="entry name" value="methyltransferase_(Class_B)"/>
    <property type="match status" value="1"/>
</dbReference>
<dbReference type="GO" id="GO:0051539">
    <property type="term" value="F:4 iron, 4 sulfur cluster binding"/>
    <property type="evidence" value="ECO:0007669"/>
    <property type="project" value="UniProtKB-KW"/>
</dbReference>
<keyword evidence="7" id="KW-0411">Iron-sulfur</keyword>
<evidence type="ECO:0000256" key="7">
    <source>
        <dbReference type="ARBA" id="ARBA00023014"/>
    </source>
</evidence>
<dbReference type="SUPFAM" id="SSF102114">
    <property type="entry name" value="Radical SAM enzymes"/>
    <property type="match status" value="1"/>
</dbReference>
<evidence type="ECO:0000259" key="8">
    <source>
        <dbReference type="PROSITE" id="PS51332"/>
    </source>
</evidence>
<protein>
    <submittedName>
        <fullName evidence="10">Radical SAM protein</fullName>
    </submittedName>
</protein>
<dbReference type="Pfam" id="PF04055">
    <property type="entry name" value="Radical_SAM"/>
    <property type="match status" value="1"/>
</dbReference>
<dbReference type="EMBL" id="JADQTO010000018">
    <property type="protein sequence ID" value="MBG0566019.1"/>
    <property type="molecule type" value="Genomic_DNA"/>
</dbReference>
<evidence type="ECO:0000259" key="9">
    <source>
        <dbReference type="PROSITE" id="PS51918"/>
    </source>
</evidence>
<dbReference type="InterPro" id="IPR006638">
    <property type="entry name" value="Elp3/MiaA/NifB-like_rSAM"/>
</dbReference>
<gene>
    <name evidence="10" type="ORF">I4J89_31695</name>
</gene>
<evidence type="ECO:0000256" key="4">
    <source>
        <dbReference type="ARBA" id="ARBA00022691"/>
    </source>
</evidence>
<dbReference type="InterPro" id="IPR007197">
    <property type="entry name" value="rSAM"/>
</dbReference>
<dbReference type="GO" id="GO:0031419">
    <property type="term" value="F:cobalamin binding"/>
    <property type="evidence" value="ECO:0007669"/>
    <property type="project" value="InterPro"/>
</dbReference>
<comment type="cofactor">
    <cofactor evidence="1">
        <name>[4Fe-4S] cluster</name>
        <dbReference type="ChEBI" id="CHEBI:49883"/>
    </cofactor>
</comment>
<dbReference type="InterPro" id="IPR058240">
    <property type="entry name" value="rSAM_sf"/>
</dbReference>
<evidence type="ECO:0000256" key="6">
    <source>
        <dbReference type="ARBA" id="ARBA00023004"/>
    </source>
</evidence>
<keyword evidence="2" id="KW-0489">Methyltransferase</keyword>
<evidence type="ECO:0000256" key="5">
    <source>
        <dbReference type="ARBA" id="ARBA00022723"/>
    </source>
</evidence>
<reference evidence="10" key="1">
    <citation type="submission" date="2020-11" db="EMBL/GenBank/DDBJ databases">
        <title>Isolation and identification of active actinomycetes.</title>
        <authorList>
            <person name="Sun X."/>
        </authorList>
    </citation>
    <scope>NUCLEOTIDE SEQUENCE</scope>
    <source>
        <strain evidence="10">NEAU-A11</strain>
    </source>
</reference>
<evidence type="ECO:0000256" key="2">
    <source>
        <dbReference type="ARBA" id="ARBA00022603"/>
    </source>
</evidence>
<keyword evidence="6" id="KW-0408">Iron</keyword>
<dbReference type="PROSITE" id="PS51918">
    <property type="entry name" value="RADICAL_SAM"/>
    <property type="match status" value="1"/>
</dbReference>
<keyword evidence="11" id="KW-1185">Reference proteome</keyword>
<name>A0A931C9N1_9ACTN</name>